<dbReference type="EMBL" id="GBRH01231301">
    <property type="protein sequence ID" value="JAD66594.1"/>
    <property type="molecule type" value="Transcribed_RNA"/>
</dbReference>
<protein>
    <submittedName>
        <fullName evidence="1">Uncharacterized protein</fullName>
    </submittedName>
</protein>
<dbReference type="AlphaFoldDB" id="A0A0A9S6K8"/>
<proteinExistence type="predicted"/>
<organism evidence="1">
    <name type="scientific">Arundo donax</name>
    <name type="common">Giant reed</name>
    <name type="synonym">Donax arundinaceus</name>
    <dbReference type="NCBI Taxonomy" id="35708"/>
    <lineage>
        <taxon>Eukaryota</taxon>
        <taxon>Viridiplantae</taxon>
        <taxon>Streptophyta</taxon>
        <taxon>Embryophyta</taxon>
        <taxon>Tracheophyta</taxon>
        <taxon>Spermatophyta</taxon>
        <taxon>Magnoliopsida</taxon>
        <taxon>Liliopsida</taxon>
        <taxon>Poales</taxon>
        <taxon>Poaceae</taxon>
        <taxon>PACMAD clade</taxon>
        <taxon>Arundinoideae</taxon>
        <taxon>Arundineae</taxon>
        <taxon>Arundo</taxon>
    </lineage>
</organism>
<reference evidence="1" key="1">
    <citation type="submission" date="2014-09" db="EMBL/GenBank/DDBJ databases">
        <authorList>
            <person name="Magalhaes I.L.F."/>
            <person name="Oliveira U."/>
            <person name="Santos F.R."/>
            <person name="Vidigal T.H.D.A."/>
            <person name="Brescovit A.D."/>
            <person name="Santos A.J."/>
        </authorList>
    </citation>
    <scope>NUCLEOTIDE SEQUENCE</scope>
    <source>
        <tissue evidence="1">Shoot tissue taken approximately 20 cm above the soil surface</tissue>
    </source>
</reference>
<accession>A0A0A9S6K8</accession>
<sequence length="87" mass="9546">MPAAKTSPASCPSNLVPQGSSFGIESFVSGNSSINAFILNSFPYTFANRSNNNLFNVDNLHKLHTVFICFTFLPKLLYELLCSVKVI</sequence>
<name>A0A0A9S6K8_ARUDO</name>
<reference evidence="1" key="2">
    <citation type="journal article" date="2015" name="Data Brief">
        <title>Shoot transcriptome of the giant reed, Arundo donax.</title>
        <authorList>
            <person name="Barrero R.A."/>
            <person name="Guerrero F.D."/>
            <person name="Moolhuijzen P."/>
            <person name="Goolsby J.A."/>
            <person name="Tidwell J."/>
            <person name="Bellgard S.E."/>
            <person name="Bellgard M.I."/>
        </authorList>
    </citation>
    <scope>NUCLEOTIDE SEQUENCE</scope>
    <source>
        <tissue evidence="1">Shoot tissue taken approximately 20 cm above the soil surface</tissue>
    </source>
</reference>
<evidence type="ECO:0000313" key="1">
    <source>
        <dbReference type="EMBL" id="JAD66594.1"/>
    </source>
</evidence>